<dbReference type="AlphaFoldDB" id="A0A1J5RST5"/>
<reference evidence="1" key="1">
    <citation type="submission" date="2016-10" db="EMBL/GenBank/DDBJ databases">
        <title>Sequence of Gallionella enrichment culture.</title>
        <authorList>
            <person name="Poehlein A."/>
            <person name="Muehling M."/>
            <person name="Daniel R."/>
        </authorList>
    </citation>
    <scope>NUCLEOTIDE SEQUENCE</scope>
</reference>
<dbReference type="EMBL" id="MLJW01000268">
    <property type="protein sequence ID" value="OIQ91133.1"/>
    <property type="molecule type" value="Genomic_DNA"/>
</dbReference>
<name>A0A1J5RST5_9ZZZZ</name>
<sequence>MHWLTKHSPTKNGLYGRKFVVSMLGVIGICCSLSALADPLQESGVDADISALTDGLLDSHTKAITDADLSFISGKGGVLEKIDDGNRLAVILWDEGGTIKRRTTNNTMDSSQNSIGSSSNNLQAVTLTVNRK</sequence>
<organism evidence="1">
    <name type="scientific">mine drainage metagenome</name>
    <dbReference type="NCBI Taxonomy" id="410659"/>
    <lineage>
        <taxon>unclassified sequences</taxon>
        <taxon>metagenomes</taxon>
        <taxon>ecological metagenomes</taxon>
    </lineage>
</organism>
<protein>
    <submittedName>
        <fullName evidence="1">Uncharacterized protein</fullName>
    </submittedName>
</protein>
<proteinExistence type="predicted"/>
<comment type="caution">
    <text evidence="1">The sequence shown here is derived from an EMBL/GenBank/DDBJ whole genome shotgun (WGS) entry which is preliminary data.</text>
</comment>
<evidence type="ECO:0000313" key="1">
    <source>
        <dbReference type="EMBL" id="OIQ91133.1"/>
    </source>
</evidence>
<accession>A0A1J5RST5</accession>
<gene>
    <name evidence="1" type="ORF">GALL_269300</name>
</gene>